<dbReference type="AlphaFoldDB" id="A0A318GZQ3"/>
<dbReference type="InterPro" id="IPR044068">
    <property type="entry name" value="CB"/>
</dbReference>
<dbReference type="PANTHER" id="PTHR30349:SF77">
    <property type="entry name" value="TYROSINE RECOMBINASE XERC"/>
    <property type="match status" value="1"/>
</dbReference>
<dbReference type="CDD" id="cd00397">
    <property type="entry name" value="DNA_BRE_C"/>
    <property type="match status" value="1"/>
</dbReference>
<dbReference type="InterPro" id="IPR022169">
    <property type="entry name" value="DUF3701"/>
</dbReference>
<gene>
    <name evidence="12" type="ORF">C7444_12066</name>
</gene>
<evidence type="ECO:0000259" key="11">
    <source>
        <dbReference type="PROSITE" id="PS51900"/>
    </source>
</evidence>
<dbReference type="RefSeq" id="WP_110402117.1">
    <property type="nucleotide sequence ID" value="NZ_QJJS01000020.1"/>
</dbReference>
<accession>A0A318GZQ3</accession>
<comment type="subcellular location">
    <subcellularLocation>
        <location evidence="1">Cytoplasm</location>
    </subcellularLocation>
</comment>
<evidence type="ECO:0000256" key="6">
    <source>
        <dbReference type="ARBA" id="ARBA00023125"/>
    </source>
</evidence>
<evidence type="ECO:0000256" key="8">
    <source>
        <dbReference type="ARBA" id="ARBA00023306"/>
    </source>
</evidence>
<dbReference type="GO" id="GO:0006310">
    <property type="term" value="P:DNA recombination"/>
    <property type="evidence" value="ECO:0007669"/>
    <property type="project" value="UniProtKB-KW"/>
</dbReference>
<dbReference type="Pfam" id="PF12482">
    <property type="entry name" value="DUF3701"/>
    <property type="match status" value="1"/>
</dbReference>
<dbReference type="Proteomes" id="UP000247811">
    <property type="component" value="Unassembled WGS sequence"/>
</dbReference>
<organism evidence="12 13">
    <name type="scientific">Sphaerotilus hippei</name>
    <dbReference type="NCBI Taxonomy" id="744406"/>
    <lineage>
        <taxon>Bacteria</taxon>
        <taxon>Pseudomonadati</taxon>
        <taxon>Pseudomonadota</taxon>
        <taxon>Betaproteobacteria</taxon>
        <taxon>Burkholderiales</taxon>
        <taxon>Sphaerotilaceae</taxon>
        <taxon>Sphaerotilus</taxon>
    </lineage>
</organism>
<keyword evidence="13" id="KW-1185">Reference proteome</keyword>
<keyword evidence="7" id="KW-0233">DNA recombination</keyword>
<feature type="domain" description="Core-binding (CB)" evidence="11">
    <location>
        <begin position="243"/>
        <end position="347"/>
    </location>
</feature>
<dbReference type="GO" id="GO:0015074">
    <property type="term" value="P:DNA integration"/>
    <property type="evidence" value="ECO:0007669"/>
    <property type="project" value="UniProtKB-KW"/>
</dbReference>
<evidence type="ECO:0000256" key="2">
    <source>
        <dbReference type="ARBA" id="ARBA00022490"/>
    </source>
</evidence>
<evidence type="ECO:0000256" key="3">
    <source>
        <dbReference type="ARBA" id="ARBA00022618"/>
    </source>
</evidence>
<dbReference type="InterPro" id="IPR010998">
    <property type="entry name" value="Integrase_recombinase_N"/>
</dbReference>
<evidence type="ECO:0000313" key="13">
    <source>
        <dbReference type="Proteomes" id="UP000247811"/>
    </source>
</evidence>
<dbReference type="GO" id="GO:0003677">
    <property type="term" value="F:DNA binding"/>
    <property type="evidence" value="ECO:0007669"/>
    <property type="project" value="UniProtKB-UniRule"/>
</dbReference>
<dbReference type="SUPFAM" id="SSF56349">
    <property type="entry name" value="DNA breaking-rejoining enzymes"/>
    <property type="match status" value="1"/>
</dbReference>
<dbReference type="InterPro" id="IPR050090">
    <property type="entry name" value="Tyrosine_recombinase_XerCD"/>
</dbReference>
<dbReference type="InterPro" id="IPR013762">
    <property type="entry name" value="Integrase-like_cat_sf"/>
</dbReference>
<dbReference type="OrthoDB" id="8610787at2"/>
<dbReference type="EMBL" id="QJJS01000020">
    <property type="protein sequence ID" value="PXW93414.1"/>
    <property type="molecule type" value="Genomic_DNA"/>
</dbReference>
<keyword evidence="3" id="KW-0132">Cell division</keyword>
<dbReference type="GO" id="GO:0007059">
    <property type="term" value="P:chromosome segregation"/>
    <property type="evidence" value="ECO:0007669"/>
    <property type="project" value="UniProtKB-KW"/>
</dbReference>
<evidence type="ECO:0000256" key="7">
    <source>
        <dbReference type="ARBA" id="ARBA00023172"/>
    </source>
</evidence>
<evidence type="ECO:0000313" key="12">
    <source>
        <dbReference type="EMBL" id="PXW93414.1"/>
    </source>
</evidence>
<keyword evidence="6 9" id="KW-0238">DNA-binding</keyword>
<evidence type="ECO:0000256" key="9">
    <source>
        <dbReference type="PROSITE-ProRule" id="PRU01248"/>
    </source>
</evidence>
<dbReference type="Gene3D" id="1.10.443.10">
    <property type="entry name" value="Intergrase catalytic core"/>
    <property type="match status" value="1"/>
</dbReference>
<dbReference type="PROSITE" id="PS51898">
    <property type="entry name" value="TYR_RECOMBINASE"/>
    <property type="match status" value="1"/>
</dbReference>
<protein>
    <submittedName>
        <fullName evidence="12">Site-specific recombinase XerD</fullName>
    </submittedName>
</protein>
<keyword evidence="8" id="KW-0131">Cell cycle</keyword>
<dbReference type="PANTHER" id="PTHR30349">
    <property type="entry name" value="PHAGE INTEGRASE-RELATED"/>
    <property type="match status" value="1"/>
</dbReference>
<dbReference type="InterPro" id="IPR011010">
    <property type="entry name" value="DNA_brk_join_enz"/>
</dbReference>
<dbReference type="GO" id="GO:0051301">
    <property type="term" value="P:cell division"/>
    <property type="evidence" value="ECO:0007669"/>
    <property type="project" value="UniProtKB-KW"/>
</dbReference>
<dbReference type="Pfam" id="PF00589">
    <property type="entry name" value="Phage_integrase"/>
    <property type="match status" value="1"/>
</dbReference>
<feature type="domain" description="Tyr recombinase" evidence="10">
    <location>
        <begin position="374"/>
        <end position="575"/>
    </location>
</feature>
<evidence type="ECO:0000256" key="5">
    <source>
        <dbReference type="ARBA" id="ARBA00022908"/>
    </source>
</evidence>
<comment type="caution">
    <text evidence="12">The sequence shown here is derived from an EMBL/GenBank/DDBJ whole genome shotgun (WGS) entry which is preliminary data.</text>
</comment>
<reference evidence="12 13" key="1">
    <citation type="submission" date="2018-05" db="EMBL/GenBank/DDBJ databases">
        <title>Genomic Encyclopedia of Type Strains, Phase IV (KMG-IV): sequencing the most valuable type-strain genomes for metagenomic binning, comparative biology and taxonomic classification.</title>
        <authorList>
            <person name="Goeker M."/>
        </authorList>
    </citation>
    <scope>NUCLEOTIDE SEQUENCE [LARGE SCALE GENOMIC DNA]</scope>
    <source>
        <strain evidence="12 13">DSM 566</strain>
    </source>
</reference>
<name>A0A318GZQ3_9BURK</name>
<dbReference type="GO" id="GO:0005737">
    <property type="term" value="C:cytoplasm"/>
    <property type="evidence" value="ECO:0007669"/>
    <property type="project" value="UniProtKB-SubCell"/>
</dbReference>
<dbReference type="InterPro" id="IPR002104">
    <property type="entry name" value="Integrase_catalytic"/>
</dbReference>
<evidence type="ECO:0000256" key="1">
    <source>
        <dbReference type="ARBA" id="ARBA00004496"/>
    </source>
</evidence>
<dbReference type="Gene3D" id="1.10.150.130">
    <property type="match status" value="1"/>
</dbReference>
<keyword evidence="4" id="KW-0159">Chromosome partition</keyword>
<sequence length="580" mass="65338">MTSTLRLGVHHFAHLRAVAEGMSITTAAARYLGVEHGHEAGPRHRAIVLRLQTLARRRGDTAWRLIGMTIRLRDFSQRPSLEAFIADRDLDGWREDEVAELYQEAYPPEPKAERRWRLRERQMRLLRELEAEAAQQARPSDRIDDWFDPACSRRLQSAGLLRLQDLLDRVAPGGRWWSGVPAIGRTKARGIEAYLRTLLPAEAGRPTRPFALPPGTAAATLPSSTRSIGTGQAGAPAALTQARTDAEALEAWVQAKAGSPATATSYLREGRRLLLWLHQERSKGLHTMQVEDCLAYMAFLEHLPPHWLSHRQATPFSPAWAPFRGQLSVASRRQAIVILGGWFDWLTGTAYLPGRNPWLMVNRRTADDRQRDELQSRAFTPETWARLLQFMDGQAPTASLLRMRFIMSFVEATGLRSSELLEATLGQFRRHRGRWALQVHGKGSRNRVIAVPGQAIGALEHYLAARHLPPLASAPATLPVLASTREPLQAISYSALYQTMKSWLARAVRHADLDLLQRSEARQASPHWLRHTCGTRAVERGTPLDVVQHQFGHSDPRTTARYSRAQLERMQDLMEAAFDR</sequence>
<keyword evidence="2" id="KW-0963">Cytoplasm</keyword>
<evidence type="ECO:0000259" key="10">
    <source>
        <dbReference type="PROSITE" id="PS51898"/>
    </source>
</evidence>
<evidence type="ECO:0000256" key="4">
    <source>
        <dbReference type="ARBA" id="ARBA00022829"/>
    </source>
</evidence>
<keyword evidence="5" id="KW-0229">DNA integration</keyword>
<proteinExistence type="predicted"/>
<dbReference type="PROSITE" id="PS51900">
    <property type="entry name" value="CB"/>
    <property type="match status" value="1"/>
</dbReference>